<dbReference type="KEGG" id="ohi:H8790_07165"/>
<dbReference type="Pfam" id="PF01244">
    <property type="entry name" value="Peptidase_M19"/>
    <property type="match status" value="1"/>
</dbReference>
<dbReference type="GO" id="GO:0006508">
    <property type="term" value="P:proteolysis"/>
    <property type="evidence" value="ECO:0007669"/>
    <property type="project" value="InterPro"/>
</dbReference>
<dbReference type="RefSeq" id="WP_187331877.1">
    <property type="nucleotide sequence ID" value="NZ_CP060490.1"/>
</dbReference>
<protein>
    <submittedName>
        <fullName evidence="1">Membrane dipeptidase</fullName>
    </submittedName>
</protein>
<dbReference type="PANTHER" id="PTHR10443">
    <property type="entry name" value="MICROSOMAL DIPEPTIDASE"/>
    <property type="match status" value="1"/>
</dbReference>
<dbReference type="InterPro" id="IPR008257">
    <property type="entry name" value="Pept_M19"/>
</dbReference>
<dbReference type="Gene3D" id="3.20.20.140">
    <property type="entry name" value="Metal-dependent hydrolases"/>
    <property type="match status" value="1"/>
</dbReference>
<evidence type="ECO:0000313" key="1">
    <source>
        <dbReference type="EMBL" id="QNL43286.1"/>
    </source>
</evidence>
<gene>
    <name evidence="1" type="ORF">H8790_07165</name>
</gene>
<reference evidence="1 2" key="1">
    <citation type="submission" date="2020-08" db="EMBL/GenBank/DDBJ databases">
        <authorList>
            <person name="Liu C."/>
            <person name="Sun Q."/>
        </authorList>
    </citation>
    <scope>NUCLEOTIDE SEQUENCE [LARGE SCALE GENOMIC DNA]</scope>
    <source>
        <strain evidence="1 2">NSJ-62</strain>
    </source>
</reference>
<dbReference type="PANTHER" id="PTHR10443:SF12">
    <property type="entry name" value="DIPEPTIDASE"/>
    <property type="match status" value="1"/>
</dbReference>
<name>A0A7G9B155_9FIRM</name>
<dbReference type="PROSITE" id="PS51365">
    <property type="entry name" value="RENAL_DIPEPTIDASE_2"/>
    <property type="match status" value="1"/>
</dbReference>
<dbReference type="GO" id="GO:0070573">
    <property type="term" value="F:metallodipeptidase activity"/>
    <property type="evidence" value="ECO:0007669"/>
    <property type="project" value="InterPro"/>
</dbReference>
<organism evidence="1 2">
    <name type="scientific">Oscillibacter hominis</name>
    <dbReference type="NCBI Taxonomy" id="2763056"/>
    <lineage>
        <taxon>Bacteria</taxon>
        <taxon>Bacillati</taxon>
        <taxon>Bacillota</taxon>
        <taxon>Clostridia</taxon>
        <taxon>Eubacteriales</taxon>
        <taxon>Oscillospiraceae</taxon>
        <taxon>Oscillibacter</taxon>
    </lineage>
</organism>
<sequence length="318" mass="35507">MIFDFHSDIWTDVTRRRMRGEQDVLRREHLDRLRQGGVEGSVFVIWAEPGNPAEDTAQIMAQVKEELAQCDAVRAVHTCEEMRQAVRDGAVYIWLGVEGMAAIGDQVERIDEYYDFGVRTAMLTWNEENALATGARGNADRGLTEAGRRAVRRIQEKKMLMDVSHLNEKSFWDVVDTATAPICASHSNAKALCDVPRNLTDDQLRAIRDLGGVVGLNSCRAFIAPEREGQSVQQLARHAAHMIDVMGIDHVGCGFDFCEFIDEPGSPLLSQGVYTSGFENASRIPNLFEEFTKMGMSGREQEKIARGNFQALLERTVG</sequence>
<proteinExistence type="predicted"/>
<keyword evidence="2" id="KW-1185">Reference proteome</keyword>
<dbReference type="EMBL" id="CP060490">
    <property type="protein sequence ID" value="QNL43286.1"/>
    <property type="molecule type" value="Genomic_DNA"/>
</dbReference>
<accession>A0A7G9B155</accession>
<dbReference type="SUPFAM" id="SSF51556">
    <property type="entry name" value="Metallo-dependent hydrolases"/>
    <property type="match status" value="1"/>
</dbReference>
<dbReference type="AlphaFoldDB" id="A0A7G9B155"/>
<dbReference type="InterPro" id="IPR032466">
    <property type="entry name" value="Metal_Hydrolase"/>
</dbReference>
<dbReference type="Proteomes" id="UP000515960">
    <property type="component" value="Chromosome"/>
</dbReference>
<evidence type="ECO:0000313" key="2">
    <source>
        <dbReference type="Proteomes" id="UP000515960"/>
    </source>
</evidence>